<dbReference type="PANTHER" id="PTHR21715">
    <property type="entry name" value="RH04127P"/>
    <property type="match status" value="1"/>
</dbReference>
<dbReference type="Proteomes" id="UP000030755">
    <property type="component" value="Unassembled WGS sequence"/>
</dbReference>
<dbReference type="OrthoDB" id="6344460at2759"/>
<dbReference type="AlphaFoldDB" id="A0A075AU18"/>
<evidence type="ECO:0000313" key="4">
    <source>
        <dbReference type="Proteomes" id="UP000030755"/>
    </source>
</evidence>
<reference evidence="5" key="2">
    <citation type="journal article" date="2018" name="Nat. Microbiol.">
        <title>Leveraging single-cell genomics to expand the fungal tree of life.</title>
        <authorList>
            <person name="Ahrendt S.R."/>
            <person name="Quandt C.A."/>
            <person name="Ciobanu D."/>
            <person name="Clum A."/>
            <person name="Salamov A."/>
            <person name="Andreopoulos B."/>
            <person name="Cheng J.F."/>
            <person name="Woyke T."/>
            <person name="Pelin A."/>
            <person name="Henrissat B."/>
            <person name="Reynolds N.K."/>
            <person name="Benny G.L."/>
            <person name="Smith M.E."/>
            <person name="James T.Y."/>
            <person name="Grigoriev I.V."/>
        </authorList>
    </citation>
    <scope>NUCLEOTIDE SEQUENCE [LARGE SCALE GENOMIC DNA]</scope>
    <source>
        <strain evidence="5">CSF55</strain>
    </source>
</reference>
<reference evidence="3" key="3">
    <citation type="submission" date="2018-08" db="EMBL/GenBank/DDBJ databases">
        <title>Leveraging single-cell genomics to expand the Fungal Tree of Life.</title>
        <authorList>
            <consortium name="DOE Joint Genome Institute"/>
            <person name="Ahrendt S.R."/>
            <person name="Quandt C.A."/>
            <person name="Ciobanu D."/>
            <person name="Clum A."/>
            <person name="Salamov A."/>
            <person name="Andreopoulos B."/>
            <person name="Cheng J.-F."/>
            <person name="Woyke T."/>
            <person name="Pelin A."/>
            <person name="Henrissat B."/>
            <person name="Reynolds N."/>
            <person name="Benny G.L."/>
            <person name="Smith M.E."/>
            <person name="James T.Y."/>
            <person name="Grigoriev I.V."/>
        </authorList>
    </citation>
    <scope>NUCLEOTIDE SEQUENCE</scope>
    <source>
        <strain evidence="3">CSF55</strain>
    </source>
</reference>
<reference evidence="2 4" key="1">
    <citation type="journal article" date="2013" name="Curr. Biol.">
        <title>Shared signatures of parasitism and phylogenomics unite Cryptomycota and microsporidia.</title>
        <authorList>
            <person name="James T.Y."/>
            <person name="Pelin A."/>
            <person name="Bonen L."/>
            <person name="Ahrendt S."/>
            <person name="Sain D."/>
            <person name="Corradi N."/>
            <person name="Stajich J.E."/>
        </authorList>
    </citation>
    <scope>NUCLEOTIDE SEQUENCE [LARGE SCALE GENOMIC DNA]</scope>
    <source>
        <strain evidence="2 4">CSF55</strain>
        <strain evidence="2 4">CSF55</strain>
    </source>
</reference>
<dbReference type="EMBL" id="ML005255">
    <property type="protein sequence ID" value="RKP19278.1"/>
    <property type="molecule type" value="Genomic_DNA"/>
</dbReference>
<evidence type="ECO:0000256" key="1">
    <source>
        <dbReference type="SAM" id="Coils"/>
    </source>
</evidence>
<evidence type="ECO:0000313" key="5">
    <source>
        <dbReference type="Proteomes" id="UP000281549"/>
    </source>
</evidence>
<dbReference type="InterPro" id="IPR053233">
    <property type="entry name" value="ABRA-related"/>
</dbReference>
<dbReference type="Proteomes" id="UP000281549">
    <property type="component" value="Unassembled WGS sequence"/>
</dbReference>
<name>A0A075AU18_ROZAC</name>
<sequence>MDGVIIEDGIDSNHEPTQEELEEYAEYIGIDMETEGHLMWIAKKGLQTPLPKNWKPCQTEDGMLSWEHPCDPVFKEMVEEERLKRTKTGFGNTKNEEDVKVEKIETARKINNLVMTPKNSLKPPKAKTPLPEINMKKIEKPKVLGSLSNKPESIAHAKVEVCKIEEPQSKSNNERIYNKEDKPAYFEDNKFDLSDSEDETQDHDDEQFKDIEESIIPGVCNGNDFKSEACSNVDEKNEEDLSILSILPKEEISIQNDSTLKLNDLNENSHLEINEIGHVKSGIDQDRNDQGIENSFIEIERISSNTLKEFDPTKIVDELTLKVDEQERKFVELDEIVKNCHKNTMEVIDSSKIEFYFQKSKKEKILREIQNENFVSKEENNQQTKLMSNSQDDQTMQQTLTEDDKILGEIKQYVKKLEDLNLKNQVSNNSENLNTLAKQLKHEMDLEQQEISKIKEYLRNRPIELSKQATSFDDYLETYRKPTHLSAPDYSSRSNYLRNLQKELNRGDDLINDHRRYMNSKLSDSISDYRRSYRVPFNPLV</sequence>
<keyword evidence="4" id="KW-1185">Reference proteome</keyword>
<proteinExistence type="predicted"/>
<dbReference type="EMBL" id="KE561167">
    <property type="protein sequence ID" value="EPZ32210.1"/>
    <property type="molecule type" value="Genomic_DNA"/>
</dbReference>
<evidence type="ECO:0000313" key="3">
    <source>
        <dbReference type="EMBL" id="RKP19278.1"/>
    </source>
</evidence>
<evidence type="ECO:0008006" key="6">
    <source>
        <dbReference type="Google" id="ProtNLM"/>
    </source>
</evidence>
<dbReference type="Gene3D" id="3.30.1470.10">
    <property type="entry name" value="Photosystem I PsaD, reaction center subunit II"/>
    <property type="match status" value="1"/>
</dbReference>
<feature type="coiled-coil region" evidence="1">
    <location>
        <begin position="423"/>
        <end position="457"/>
    </location>
</feature>
<protein>
    <recommendedName>
        <fullName evidence="6">WW domain-containing protein</fullName>
    </recommendedName>
</protein>
<organism evidence="2 4">
    <name type="scientific">Rozella allomycis (strain CSF55)</name>
    <dbReference type="NCBI Taxonomy" id="988480"/>
    <lineage>
        <taxon>Eukaryota</taxon>
        <taxon>Fungi</taxon>
        <taxon>Fungi incertae sedis</taxon>
        <taxon>Cryptomycota</taxon>
        <taxon>Cryptomycota incertae sedis</taxon>
        <taxon>Rozella</taxon>
    </lineage>
</organism>
<evidence type="ECO:0000313" key="2">
    <source>
        <dbReference type="EMBL" id="EPZ32210.1"/>
    </source>
</evidence>
<dbReference type="PANTHER" id="PTHR21715:SF0">
    <property type="entry name" value="RH04127P"/>
    <property type="match status" value="1"/>
</dbReference>
<keyword evidence="1" id="KW-0175">Coiled coil</keyword>
<gene>
    <name evidence="2" type="ORF">O9G_002562</name>
    <name evidence="3" type="ORF">ROZALSC1DRAFT_29101</name>
</gene>
<dbReference type="HOGENOM" id="CLU_503586_0_0_1"/>
<accession>A0A075AU18</accession>
<dbReference type="STRING" id="988480.A0A075AU18"/>